<keyword evidence="3" id="KW-1185">Reference proteome</keyword>
<evidence type="ECO:0000313" key="2">
    <source>
        <dbReference type="EMBL" id="KAF7291973.1"/>
    </source>
</evidence>
<accession>A0A8H6S3E8</accession>
<gene>
    <name evidence="2" type="ORF">MIND_01223000</name>
</gene>
<feature type="region of interest" description="Disordered" evidence="1">
    <location>
        <begin position="443"/>
        <end position="466"/>
    </location>
</feature>
<evidence type="ECO:0000256" key="1">
    <source>
        <dbReference type="SAM" id="MobiDB-lite"/>
    </source>
</evidence>
<organism evidence="2 3">
    <name type="scientific">Mycena indigotica</name>
    <dbReference type="NCBI Taxonomy" id="2126181"/>
    <lineage>
        <taxon>Eukaryota</taxon>
        <taxon>Fungi</taxon>
        <taxon>Dikarya</taxon>
        <taxon>Basidiomycota</taxon>
        <taxon>Agaricomycotina</taxon>
        <taxon>Agaricomycetes</taxon>
        <taxon>Agaricomycetidae</taxon>
        <taxon>Agaricales</taxon>
        <taxon>Marasmiineae</taxon>
        <taxon>Mycenaceae</taxon>
        <taxon>Mycena</taxon>
    </lineage>
</organism>
<proteinExistence type="predicted"/>
<sequence length="466" mass="52168">MSTDASHPWSRYPPEIKLQITLHNRGDIHTLCAMCLVSKEMRAIAIEQVFRVVSFTYAKDLEFWVDILRHTPTLSAVVRRVRFLPHEIAWFGVPPQAPERDTDETIVEAIPMIPPMPNVVAIDWALSDIRIQNARALLQLCPNATELNFLTTAIDGLPLFTHLLAEFGSRLLSLSLDKVMMLDMDMNDQWEEPGLDDLPRETVNFDLSGVQRLSLVSAELDGTTAIEYIEHLFEMSSPRTLKELHLRSDPDATAIPCSLNVVASLLTQHAPSLVNLTIDPSFADTLTELKNELPLFPLLKTLTVWLETGLSAELFINRLNAPNLSWLFIRLDLWRGDWESGNETNLAGSIDASLPWGRLFPSIPFTRTALRARFPTLGEQSIVFQICAGRDADLHYSFLARDDARLQFVTGLMAAGSGDLAGMRVEWLDPETGYGVIEYDPITGRAPWPRPPERSDRGSLSGEESG</sequence>
<dbReference type="EMBL" id="JACAZF010000012">
    <property type="protein sequence ID" value="KAF7291973.1"/>
    <property type="molecule type" value="Genomic_DNA"/>
</dbReference>
<reference evidence="2" key="1">
    <citation type="submission" date="2020-05" db="EMBL/GenBank/DDBJ databases">
        <title>Mycena genomes resolve the evolution of fungal bioluminescence.</title>
        <authorList>
            <person name="Tsai I.J."/>
        </authorList>
    </citation>
    <scope>NUCLEOTIDE SEQUENCE</scope>
    <source>
        <strain evidence="2">171206Taipei</strain>
    </source>
</reference>
<dbReference type="GeneID" id="59351248"/>
<dbReference type="OrthoDB" id="2919494at2759"/>
<dbReference type="AlphaFoldDB" id="A0A8H6S3E8"/>
<dbReference type="RefSeq" id="XP_037214700.1">
    <property type="nucleotide sequence ID" value="XM_037368732.1"/>
</dbReference>
<name>A0A8H6S3E8_9AGAR</name>
<comment type="caution">
    <text evidence="2">The sequence shown here is derived from an EMBL/GenBank/DDBJ whole genome shotgun (WGS) entry which is preliminary data.</text>
</comment>
<evidence type="ECO:0000313" key="3">
    <source>
        <dbReference type="Proteomes" id="UP000636479"/>
    </source>
</evidence>
<dbReference type="Proteomes" id="UP000636479">
    <property type="component" value="Unassembled WGS sequence"/>
</dbReference>
<protein>
    <submittedName>
        <fullName evidence="2">Uncharacterized protein</fullName>
    </submittedName>
</protein>